<evidence type="ECO:0000313" key="1">
    <source>
        <dbReference type="EMBL" id="MDR6786518.1"/>
    </source>
</evidence>
<name>A0ACC6L535_9SPHI</name>
<accession>A0ACC6L535</accession>
<sequence length="104" mass="11899">MLLRDDLGFNFQMLQQIGKTTSTEAGLLYRKRYKLIRNSSIPINSYVLKKKISQHSTKTQLKAIILRLSTGEITTKALQTTRNTENEQKEQPKNAAFNSINTII</sequence>
<dbReference type="EMBL" id="JAVDTF010000007">
    <property type="protein sequence ID" value="MDR6786518.1"/>
    <property type="molecule type" value="Genomic_DNA"/>
</dbReference>
<keyword evidence="2" id="KW-1185">Reference proteome</keyword>
<gene>
    <name evidence="1" type="ORF">J2X78_005113</name>
</gene>
<dbReference type="Proteomes" id="UP001246858">
    <property type="component" value="Unassembled WGS sequence"/>
</dbReference>
<comment type="caution">
    <text evidence="1">The sequence shown here is derived from an EMBL/GenBank/DDBJ whole genome shotgun (WGS) entry which is preliminary data.</text>
</comment>
<organism evidence="1 2">
    <name type="scientific">Pedobacter africanus</name>
    <dbReference type="NCBI Taxonomy" id="151894"/>
    <lineage>
        <taxon>Bacteria</taxon>
        <taxon>Pseudomonadati</taxon>
        <taxon>Bacteroidota</taxon>
        <taxon>Sphingobacteriia</taxon>
        <taxon>Sphingobacteriales</taxon>
        <taxon>Sphingobacteriaceae</taxon>
        <taxon>Pedobacter</taxon>
    </lineage>
</organism>
<reference evidence="1" key="1">
    <citation type="submission" date="2023-07" db="EMBL/GenBank/DDBJ databases">
        <title>Sorghum-associated microbial communities from plants grown in Nebraska, USA.</title>
        <authorList>
            <person name="Schachtman D."/>
        </authorList>
    </citation>
    <scope>NUCLEOTIDE SEQUENCE</scope>
    <source>
        <strain evidence="1">2697</strain>
    </source>
</reference>
<evidence type="ECO:0000313" key="2">
    <source>
        <dbReference type="Proteomes" id="UP001246858"/>
    </source>
</evidence>
<proteinExistence type="predicted"/>
<protein>
    <submittedName>
        <fullName evidence="1">Uncharacterized protein</fullName>
    </submittedName>
</protein>